<reference evidence="2" key="1">
    <citation type="submission" date="2014-07" db="EMBL/GenBank/DDBJ databases">
        <authorList>
            <person name="Martin A.A"/>
            <person name="De Silva N."/>
        </authorList>
    </citation>
    <scope>NUCLEOTIDE SEQUENCE</scope>
</reference>
<evidence type="ECO:0000256" key="1">
    <source>
        <dbReference type="SAM" id="Phobius"/>
    </source>
</evidence>
<name>A0A0K0G4K6_STRVS</name>
<keyword evidence="1" id="KW-0472">Membrane</keyword>
<evidence type="ECO:0000313" key="2">
    <source>
        <dbReference type="Proteomes" id="UP000035680"/>
    </source>
</evidence>
<organism evidence="2 3">
    <name type="scientific">Strongyloides venezuelensis</name>
    <name type="common">Threadworm</name>
    <dbReference type="NCBI Taxonomy" id="75913"/>
    <lineage>
        <taxon>Eukaryota</taxon>
        <taxon>Metazoa</taxon>
        <taxon>Ecdysozoa</taxon>
        <taxon>Nematoda</taxon>
        <taxon>Chromadorea</taxon>
        <taxon>Rhabditida</taxon>
        <taxon>Tylenchina</taxon>
        <taxon>Panagrolaimomorpha</taxon>
        <taxon>Strongyloidoidea</taxon>
        <taxon>Strongyloididae</taxon>
        <taxon>Strongyloides</taxon>
    </lineage>
</organism>
<feature type="transmembrane region" description="Helical" evidence="1">
    <location>
        <begin position="37"/>
        <end position="59"/>
    </location>
</feature>
<reference evidence="3" key="2">
    <citation type="submission" date="2015-08" db="UniProtKB">
        <authorList>
            <consortium name="WormBaseParasite"/>
        </authorList>
    </citation>
    <scope>IDENTIFICATION</scope>
</reference>
<feature type="transmembrane region" description="Helical" evidence="1">
    <location>
        <begin position="242"/>
        <end position="266"/>
    </location>
</feature>
<keyword evidence="2" id="KW-1185">Reference proteome</keyword>
<feature type="transmembrane region" description="Helical" evidence="1">
    <location>
        <begin position="173"/>
        <end position="193"/>
    </location>
</feature>
<keyword evidence="1" id="KW-0812">Transmembrane</keyword>
<dbReference type="Proteomes" id="UP000035680">
    <property type="component" value="Unassembled WGS sequence"/>
</dbReference>
<keyword evidence="1" id="KW-1133">Transmembrane helix</keyword>
<accession>A0A0K0G4K6</accession>
<proteinExistence type="predicted"/>
<protein>
    <submittedName>
        <fullName evidence="3">Protein RFT1 homolog</fullName>
    </submittedName>
</protein>
<dbReference type="AlphaFoldDB" id="A0A0K0G4K6"/>
<dbReference type="WBParaSite" id="SVE_1966700.1">
    <property type="protein sequence ID" value="SVE_1966700.1"/>
    <property type="gene ID" value="SVE_1966700"/>
</dbReference>
<sequence>MDSTLKITSWCCVLSNLQFLFYIIVYKRKYTISTENLWLICIQFFDFLRGIALISYNVLTSPIPIDFKKLLEANNFGILGLFQEEITSSFKFGIWQSLVVNRYGNWKIKSEDNFVEASNELVYTLCILLGPTAQFIYLSNLFPFAFQKISDYDKEPFSLQELNSLILTSKIRFGSLLLSSGMLVFICLLFNFIGNDVNNNDIYDRKKNKSFKANKYNYYEEKNEDNQEDISTSRMSKKGFKAYFLTFLFLTFMFEIILPLYVYFFIPIKNTIFISWITRNLDNIRSIITSLIFRHSMKYYKVRIEEDN</sequence>
<feature type="transmembrane region" description="Helical" evidence="1">
    <location>
        <begin position="7"/>
        <end position="25"/>
    </location>
</feature>
<evidence type="ECO:0000313" key="3">
    <source>
        <dbReference type="WBParaSite" id="SVE_1966700.1"/>
    </source>
</evidence>